<reference evidence="1 2" key="1">
    <citation type="journal article" date="2012" name="Stand. Genomic Sci.">
        <title>Genome sequence of the soil bacterium Saccharomonospora azurea type strain (NA-128(T)).</title>
        <authorList>
            <person name="Klenk H.P."/>
            <person name="Held B."/>
            <person name="Lucas S."/>
            <person name="Lapidus A."/>
            <person name="Copeland A."/>
            <person name="Hammon N."/>
            <person name="Pitluck S."/>
            <person name="Goodwin L.A."/>
            <person name="Han C."/>
            <person name="Tapia R."/>
            <person name="Brambilla E.M."/>
            <person name="Potter G."/>
            <person name="Land M."/>
            <person name="Ivanova N."/>
            <person name="Rohde M."/>
            <person name="Goker M."/>
            <person name="Detter J.C."/>
            <person name="Kyrpides N.C."/>
            <person name="Woyke T."/>
        </authorList>
    </citation>
    <scope>NUCLEOTIDE SEQUENCE [LARGE SCALE GENOMIC DNA]</scope>
    <source>
        <strain evidence="1 2">NA-128</strain>
    </source>
</reference>
<protein>
    <recommendedName>
        <fullName evidence="3">Alkylmercury lyase</fullName>
    </recommendedName>
</protein>
<dbReference type="Proteomes" id="UP000004705">
    <property type="component" value="Chromosome"/>
</dbReference>
<dbReference type="HOGENOM" id="CLU_133764_1_0_11"/>
<gene>
    <name evidence="1" type="ORF">SacazDRAFT_00434</name>
</gene>
<evidence type="ECO:0008006" key="3">
    <source>
        <dbReference type="Google" id="ProtNLM"/>
    </source>
</evidence>
<evidence type="ECO:0000313" key="1">
    <source>
        <dbReference type="EMBL" id="EHY87407.1"/>
    </source>
</evidence>
<proteinExistence type="predicted"/>
<name>H8G8H3_9PSEU</name>
<sequence>MGLLCRGIMATVKVELFYFDGCPNWRLAEERLREALAAAGLAPLEIYHRTVETKAEAEALHFPGSPTILIDGLDPFPSPPQTHGLSCRMYATPAGLAGAPTVEQLVQALTNAR</sequence>
<dbReference type="EMBL" id="CM001466">
    <property type="protein sequence ID" value="EHY87407.1"/>
    <property type="molecule type" value="Genomic_DNA"/>
</dbReference>
<dbReference type="AlphaFoldDB" id="H8G8H3"/>
<organism evidence="1 2">
    <name type="scientific">Saccharomonospora azurea NA-128</name>
    <dbReference type="NCBI Taxonomy" id="882081"/>
    <lineage>
        <taxon>Bacteria</taxon>
        <taxon>Bacillati</taxon>
        <taxon>Actinomycetota</taxon>
        <taxon>Actinomycetes</taxon>
        <taxon>Pseudonocardiales</taxon>
        <taxon>Pseudonocardiaceae</taxon>
        <taxon>Saccharomonospora</taxon>
    </lineage>
</organism>
<evidence type="ECO:0000313" key="2">
    <source>
        <dbReference type="Proteomes" id="UP000004705"/>
    </source>
</evidence>
<accession>H8G8H3</accession>
<keyword evidence="2" id="KW-1185">Reference proteome</keyword>